<evidence type="ECO:0000313" key="4">
    <source>
        <dbReference type="Proteomes" id="UP000515743"/>
    </source>
</evidence>
<keyword evidence="1" id="KW-0812">Transmembrane</keyword>
<feature type="transmembrane region" description="Helical" evidence="1">
    <location>
        <begin position="12"/>
        <end position="31"/>
    </location>
</feature>
<dbReference type="InterPro" id="IPR014529">
    <property type="entry name" value="UCP026631"/>
</dbReference>
<feature type="transmembrane region" description="Helical" evidence="1">
    <location>
        <begin position="197"/>
        <end position="217"/>
    </location>
</feature>
<dbReference type="Proteomes" id="UP000515743">
    <property type="component" value="Chromosome"/>
</dbReference>
<keyword evidence="4" id="KW-1185">Reference proteome</keyword>
<dbReference type="KEGG" id="cik:H0194_07875"/>
<keyword evidence="1" id="KW-1133">Transmembrane helix</keyword>
<dbReference type="RefSeq" id="WP_185175381.1">
    <property type="nucleotide sequence ID" value="NZ_CP059404.1"/>
</dbReference>
<evidence type="ECO:0000259" key="2">
    <source>
        <dbReference type="Pfam" id="PF03703"/>
    </source>
</evidence>
<feature type="domain" description="YdbS-like PH" evidence="2">
    <location>
        <begin position="259"/>
        <end position="333"/>
    </location>
</feature>
<protein>
    <submittedName>
        <fullName evidence="3">PH domain-containing protein</fullName>
    </submittedName>
</protein>
<accession>A0A7G7CN29</accession>
<dbReference type="PIRSF" id="PIRSF026631">
    <property type="entry name" value="UCP026631"/>
    <property type="match status" value="1"/>
</dbReference>
<evidence type="ECO:0000313" key="3">
    <source>
        <dbReference type="EMBL" id="QNE88995.1"/>
    </source>
</evidence>
<dbReference type="PANTHER" id="PTHR34473">
    <property type="entry name" value="UPF0699 TRANSMEMBRANE PROTEIN YDBS"/>
    <property type="match status" value="1"/>
</dbReference>
<keyword evidence="1" id="KW-0472">Membrane</keyword>
<name>A0A7G7CN29_9CORY</name>
<feature type="domain" description="YdbS-like PH" evidence="2">
    <location>
        <begin position="77"/>
        <end position="154"/>
    </location>
</feature>
<dbReference type="AlphaFoldDB" id="A0A7G7CN29"/>
<evidence type="ECO:0000256" key="1">
    <source>
        <dbReference type="SAM" id="Phobius"/>
    </source>
</evidence>
<dbReference type="EMBL" id="CP059404">
    <property type="protein sequence ID" value="QNE88995.1"/>
    <property type="molecule type" value="Genomic_DNA"/>
</dbReference>
<sequence>MNDYRRVHRLTPLLEFWTLILALFTIFALNITDSGIKGVRELLTSGGMKGIAIGLGIGVAAFLVLCVLIWLVSGIWWRAMGYQVTDEEVALKRGVLSKQLRTARFDRIQAVDVVESVIARIFSLAALRIETAGGNRSVIQISYLPKAEAEALRAEVLGKVRRVKTDELSEQPLAEEEPEPQALSDVVLPEVPIARTLVGAALHLSTIVTVIFLAVIFFTPLPLSTSFPILVGLIPNVWGLVDKSWRFSATLATDSATGEQVVNVKYGLADRRAQSIRLDRIHAATMFQPILWRLTGWWTVRVTVAGYGAEGGDKQSGTTAIVPVATRDEALAVLALVTPLNREEIEDVAKPEGHTTPTYTSPQRAWWATPFDRAQQAVTLTPHAVITHSGRLSRRVSIVEPAHIQELTYARGPIARACGVATVRMDLVKGPVSMAGEQLSPAHAEELLERLRGRTLPDYYGG</sequence>
<dbReference type="PANTHER" id="PTHR34473:SF2">
    <property type="entry name" value="UPF0699 TRANSMEMBRANE PROTEIN YDBT"/>
    <property type="match status" value="1"/>
</dbReference>
<reference evidence="3 4" key="1">
    <citation type="submission" date="2020-07" db="EMBL/GenBank/DDBJ databases">
        <title>Complete genome and description of Corynebacterium incognita strain Marseille-Q3630 sp. nov.</title>
        <authorList>
            <person name="Boxberger M."/>
        </authorList>
    </citation>
    <scope>NUCLEOTIDE SEQUENCE [LARGE SCALE GENOMIC DNA]</scope>
    <source>
        <strain evidence="3 4">Marseille-Q3630</strain>
    </source>
</reference>
<dbReference type="Pfam" id="PF03703">
    <property type="entry name" value="bPH_2"/>
    <property type="match status" value="3"/>
</dbReference>
<organism evidence="3 4">
    <name type="scientific">Corynebacterium incognita</name>
    <dbReference type="NCBI Taxonomy" id="2754725"/>
    <lineage>
        <taxon>Bacteria</taxon>
        <taxon>Bacillati</taxon>
        <taxon>Actinomycetota</taxon>
        <taxon>Actinomycetes</taxon>
        <taxon>Mycobacteriales</taxon>
        <taxon>Corynebacteriaceae</taxon>
        <taxon>Corynebacterium</taxon>
    </lineage>
</organism>
<gene>
    <name evidence="3" type="ORF">H0194_07875</name>
</gene>
<dbReference type="InterPro" id="IPR005182">
    <property type="entry name" value="YdbS-like_PH"/>
</dbReference>
<feature type="transmembrane region" description="Helical" evidence="1">
    <location>
        <begin position="51"/>
        <end position="72"/>
    </location>
</feature>
<proteinExistence type="predicted"/>
<feature type="domain" description="YdbS-like PH" evidence="2">
    <location>
        <begin position="378"/>
        <end position="450"/>
    </location>
</feature>